<dbReference type="RefSeq" id="WP_274584494.1">
    <property type="nucleotide sequence ID" value="NZ_CP146598.1"/>
</dbReference>
<dbReference type="InterPro" id="IPR000836">
    <property type="entry name" value="PRTase_dom"/>
</dbReference>
<reference evidence="2" key="2">
    <citation type="submission" date="2024-02" db="EMBL/GenBank/DDBJ databases">
        <title>Neisseria leonii sp. nov.</title>
        <authorList>
            <person name="Boutroux M."/>
            <person name="Favre-Rochex S."/>
            <person name="Gorgette O."/>
            <person name="Touak G."/>
            <person name="Muhle E."/>
            <person name="Chesneau O."/>
            <person name="Clermont D."/>
            <person name="Rahi P."/>
        </authorList>
    </citation>
    <scope>NUCLEOTIDE SEQUENCE</scope>
    <source>
        <strain evidence="2">51.81</strain>
    </source>
</reference>
<evidence type="ECO:0000313" key="3">
    <source>
        <dbReference type="Proteomes" id="UP001149607"/>
    </source>
</evidence>
<dbReference type="AlphaFoldDB" id="A0A9X4E3G5"/>
<keyword evidence="3" id="KW-1185">Reference proteome</keyword>
<sequence>MGGLTVGEALAAQAQGLKTRLKQAVRTAAGIGQVPETVADTFRRKARDLAVFSQTWIGSLAKQIHYAAGKANPRVKGWRHLSVLDGRTGSVCLSRHGKTWDKSGMAQGHGSAFALPPLHINCRSRLVSVFDLDEPFDGMDGEAWVKRRILAQLQAQFGKGVGQMLYDGEIGLADAVKSGGLVPMTLRELKAKRADALAADLQARLKHSKVPDKNLLDKSVRSDWNSFPDVVLMNSKTTIAEHRFYQEAKAGNVFKAVALVDDYLREQPLNDLKRLVAKHGDVYLLPVHALEATGKNALPVAYTAWLERYLNAPVEYGIVQADFVGRTGADGFERLVKSVRFNGEVTSGRKYLLIDDAVTQGGTLADLKGYIESQGGIAVGATTLMGKPHSARLAVTKPTLGQLRKFVGKDFEAWWQEEFGYDFSKLTESEARYINKQIYRSGIDTVRDTIIARRLEAVGRKSP</sequence>
<evidence type="ECO:0000313" key="1">
    <source>
        <dbReference type="EMBL" id="MDD9327241.1"/>
    </source>
</evidence>
<dbReference type="EMBL" id="CP146598">
    <property type="protein sequence ID" value="WWY03632.1"/>
    <property type="molecule type" value="Genomic_DNA"/>
</dbReference>
<evidence type="ECO:0000313" key="2">
    <source>
        <dbReference type="EMBL" id="WWY03632.1"/>
    </source>
</evidence>
<gene>
    <name evidence="1" type="ORF">ORY91_000624</name>
    <name evidence="2" type="ORF">V9W64_02505</name>
</gene>
<dbReference type="EMBL" id="JAPQFL010000001">
    <property type="protein sequence ID" value="MDD9327241.1"/>
    <property type="molecule type" value="Genomic_DNA"/>
</dbReference>
<reference evidence="1" key="1">
    <citation type="submission" date="2022-10" db="EMBL/GenBank/DDBJ databases">
        <authorList>
            <person name="Boutroux M."/>
        </authorList>
    </citation>
    <scope>NUCLEOTIDE SEQUENCE</scope>
    <source>
        <strain evidence="1">51.81</strain>
    </source>
</reference>
<protein>
    <recommendedName>
        <fullName evidence="4">Phage head morphogenesis domain-containing protein</fullName>
    </recommendedName>
</protein>
<dbReference type="InterPro" id="IPR029057">
    <property type="entry name" value="PRTase-like"/>
</dbReference>
<organism evidence="1">
    <name type="scientific">Neisseria leonii</name>
    <dbReference type="NCBI Taxonomy" id="2995413"/>
    <lineage>
        <taxon>Bacteria</taxon>
        <taxon>Pseudomonadati</taxon>
        <taxon>Pseudomonadota</taxon>
        <taxon>Betaproteobacteria</taxon>
        <taxon>Neisseriales</taxon>
        <taxon>Neisseriaceae</taxon>
        <taxon>Neisseria</taxon>
    </lineage>
</organism>
<proteinExistence type="predicted"/>
<evidence type="ECO:0008006" key="4">
    <source>
        <dbReference type="Google" id="ProtNLM"/>
    </source>
</evidence>
<name>A0A9X4E3G5_9NEIS</name>
<dbReference type="Gene3D" id="3.40.50.2020">
    <property type="match status" value="1"/>
</dbReference>
<dbReference type="CDD" id="cd06223">
    <property type="entry name" value="PRTases_typeI"/>
    <property type="match status" value="1"/>
</dbReference>
<accession>A0A9X4E3G5</accession>
<dbReference type="Proteomes" id="UP001149607">
    <property type="component" value="Chromosome"/>
</dbReference>
<dbReference type="SUPFAM" id="SSF53271">
    <property type="entry name" value="PRTase-like"/>
    <property type="match status" value="1"/>
</dbReference>